<keyword evidence="2 4" id="KW-0863">Zinc-finger</keyword>
<dbReference type="GO" id="GO:0050821">
    <property type="term" value="P:protein stabilization"/>
    <property type="evidence" value="ECO:0007669"/>
    <property type="project" value="TreeGrafter"/>
</dbReference>
<dbReference type="GO" id="GO:0051087">
    <property type="term" value="F:protein-folding chaperone binding"/>
    <property type="evidence" value="ECO:0007669"/>
    <property type="project" value="TreeGrafter"/>
</dbReference>
<evidence type="ECO:0000313" key="7">
    <source>
        <dbReference type="Proteomes" id="UP000076420"/>
    </source>
</evidence>
<dbReference type="PANTHER" id="PTHR20922:SF13">
    <property type="entry name" value="DNL-TYPE ZINC FINGER PROTEIN"/>
    <property type="match status" value="1"/>
</dbReference>
<dbReference type="GO" id="GO:0030150">
    <property type="term" value="P:protein import into mitochondrial matrix"/>
    <property type="evidence" value="ECO:0007669"/>
    <property type="project" value="TreeGrafter"/>
</dbReference>
<dbReference type="Proteomes" id="UP000076420">
    <property type="component" value="Unassembled WGS sequence"/>
</dbReference>
<dbReference type="STRING" id="6526.A0A2C9K717"/>
<dbReference type="PROSITE" id="PS51501">
    <property type="entry name" value="ZF_DNL"/>
    <property type="match status" value="1"/>
</dbReference>
<dbReference type="VEuPathDB" id="VectorBase:BGLB014354"/>
<evidence type="ECO:0000313" key="6">
    <source>
        <dbReference type="EnsemblMetazoa" id="BGLB014354-PB"/>
    </source>
</evidence>
<dbReference type="EnsemblMetazoa" id="BGLB014354-RB">
    <property type="protein sequence ID" value="BGLB014354-PB"/>
    <property type="gene ID" value="BGLB014354"/>
</dbReference>
<protein>
    <recommendedName>
        <fullName evidence="5">DNL-type domain-containing protein</fullName>
    </recommendedName>
</protein>
<evidence type="ECO:0000256" key="4">
    <source>
        <dbReference type="PROSITE-ProRule" id="PRU00834"/>
    </source>
</evidence>
<gene>
    <name evidence="6" type="primary">106053837</name>
</gene>
<dbReference type="InterPro" id="IPR007853">
    <property type="entry name" value="Znf_DNL-typ"/>
</dbReference>
<keyword evidence="1" id="KW-0479">Metal-binding</keyword>
<keyword evidence="3" id="KW-0862">Zinc</keyword>
<evidence type="ECO:0000256" key="2">
    <source>
        <dbReference type="ARBA" id="ARBA00022771"/>
    </source>
</evidence>
<name>A0A2C9K717_BIOGL</name>
<feature type="domain" description="DNL-type" evidence="5">
    <location>
        <begin position="105"/>
        <end position="196"/>
    </location>
</feature>
<evidence type="ECO:0000259" key="5">
    <source>
        <dbReference type="PROSITE" id="PS51501"/>
    </source>
</evidence>
<dbReference type="AlphaFoldDB" id="A0A2C9K717"/>
<accession>A0A2C9K717</accession>
<dbReference type="PANTHER" id="PTHR20922">
    <property type="entry name" value="DNL-TYPE ZINC FINGER PROTEIN"/>
    <property type="match status" value="1"/>
</dbReference>
<dbReference type="VEuPathDB" id="VectorBase:BGLAX_043147"/>
<dbReference type="OrthoDB" id="512667at2759"/>
<proteinExistence type="predicted"/>
<dbReference type="Pfam" id="PF05180">
    <property type="entry name" value="zf-DNL"/>
    <property type="match status" value="1"/>
</dbReference>
<dbReference type="GO" id="GO:0008270">
    <property type="term" value="F:zinc ion binding"/>
    <property type="evidence" value="ECO:0007669"/>
    <property type="project" value="UniProtKB-KW"/>
</dbReference>
<organism evidence="6 7">
    <name type="scientific">Biomphalaria glabrata</name>
    <name type="common">Bloodfluke planorb</name>
    <name type="synonym">Freshwater snail</name>
    <dbReference type="NCBI Taxonomy" id="6526"/>
    <lineage>
        <taxon>Eukaryota</taxon>
        <taxon>Metazoa</taxon>
        <taxon>Spiralia</taxon>
        <taxon>Lophotrochozoa</taxon>
        <taxon>Mollusca</taxon>
        <taxon>Gastropoda</taxon>
        <taxon>Heterobranchia</taxon>
        <taxon>Euthyneura</taxon>
        <taxon>Panpulmonata</taxon>
        <taxon>Hygrophila</taxon>
        <taxon>Lymnaeoidea</taxon>
        <taxon>Planorbidae</taxon>
        <taxon>Biomphalaria</taxon>
    </lineage>
</organism>
<dbReference type="InterPro" id="IPR024158">
    <property type="entry name" value="Mt_import_TIM15"/>
</dbReference>
<sequence length="196" mass="22008">MLKSLLQANLVKLGKAWTSFTKPSLSFKAHSTLTFVVNNNSHKKHIHSSILDLHVPKSNSGLNLVIAVCSQRKYFSTSRKVQDNLSSPETVTSETDKTKSKRLACVKPRLAILYKCKVCGTRNNHTCDKQSYQEGVVIVKCSHCKNNHLIADNLGWFKDVNKRNIEEILAAKGEKVKTVSDFDIPPDLMELITKQD</sequence>
<reference evidence="6" key="1">
    <citation type="submission" date="2020-05" db="UniProtKB">
        <authorList>
            <consortium name="EnsemblMetazoa"/>
        </authorList>
    </citation>
    <scope>IDENTIFICATION</scope>
    <source>
        <strain evidence="6">BB02</strain>
    </source>
</reference>
<dbReference type="GO" id="GO:0006457">
    <property type="term" value="P:protein folding"/>
    <property type="evidence" value="ECO:0007669"/>
    <property type="project" value="TreeGrafter"/>
</dbReference>
<dbReference type="GO" id="GO:0005739">
    <property type="term" value="C:mitochondrion"/>
    <property type="evidence" value="ECO:0007669"/>
    <property type="project" value="TreeGrafter"/>
</dbReference>
<evidence type="ECO:0000256" key="3">
    <source>
        <dbReference type="ARBA" id="ARBA00022833"/>
    </source>
</evidence>
<dbReference type="KEGG" id="bgt:106053837"/>
<evidence type="ECO:0000256" key="1">
    <source>
        <dbReference type="ARBA" id="ARBA00022723"/>
    </source>
</evidence>